<feature type="domain" description="DAHP synthetase I/KDSA" evidence="2">
    <location>
        <begin position="13"/>
        <end position="258"/>
    </location>
</feature>
<dbReference type="STRING" id="1465756.BIV18_00145"/>
<dbReference type="Pfam" id="PF00793">
    <property type="entry name" value="DAHP_synth_1"/>
    <property type="match status" value="1"/>
</dbReference>
<dbReference type="InterPro" id="IPR006218">
    <property type="entry name" value="DAHP1/KDSA"/>
</dbReference>
<dbReference type="NCBIfam" id="NF006421">
    <property type="entry name" value="PRK08673.1"/>
    <property type="match status" value="1"/>
</dbReference>
<dbReference type="InterPro" id="IPR052899">
    <property type="entry name" value="Class-I_DAHP_synthase"/>
</dbReference>
<dbReference type="GO" id="GO:0016740">
    <property type="term" value="F:transferase activity"/>
    <property type="evidence" value="ECO:0007669"/>
    <property type="project" value="UniProtKB-KW"/>
</dbReference>
<accession>A0A1U7LXK4</accession>
<dbReference type="GO" id="GO:0009073">
    <property type="term" value="P:aromatic amino acid family biosynthetic process"/>
    <property type="evidence" value="ECO:0007669"/>
    <property type="project" value="InterPro"/>
</dbReference>
<gene>
    <name evidence="3" type="ORF">BIV18_00145</name>
</gene>
<reference evidence="3 4" key="1">
    <citation type="journal article" date="2016" name="Appl. Environ. Microbiol.">
        <title>Function and Phylogeny of Bacterial Butyryl Coenzyme A:Acetate Transferases and Their Diversity in the Proximal Colon of Swine.</title>
        <authorList>
            <person name="Trachsel J."/>
            <person name="Bayles D.O."/>
            <person name="Looft T."/>
            <person name="Levine U.Y."/>
            <person name="Allen H.K."/>
        </authorList>
    </citation>
    <scope>NUCLEOTIDE SEQUENCE [LARGE SCALE GENOMIC DNA]</scope>
    <source>
        <strain evidence="3 4">35-6-1</strain>
    </source>
</reference>
<dbReference type="NCBIfam" id="NF009239">
    <property type="entry name" value="PRK12595.1"/>
    <property type="match status" value="1"/>
</dbReference>
<organism evidence="3 4">
    <name type="scientific">Peptoniphilus porci</name>
    <dbReference type="NCBI Taxonomy" id="2652280"/>
    <lineage>
        <taxon>Bacteria</taxon>
        <taxon>Bacillati</taxon>
        <taxon>Bacillota</taxon>
        <taxon>Tissierellia</taxon>
        <taxon>Tissierellales</taxon>
        <taxon>Peptoniphilaceae</taxon>
        <taxon>Peptoniphilus</taxon>
    </lineage>
</organism>
<dbReference type="Gene3D" id="3.20.20.70">
    <property type="entry name" value="Aldolase class I"/>
    <property type="match status" value="1"/>
</dbReference>
<keyword evidence="1" id="KW-0808">Transferase</keyword>
<sequence>MKDKLSKGKIVKIKEVKVGGNKPIIIAGPCSIESREHIVDEALSLKEIGVDILRGGAFKPRTSPFDFQGLGFEAVKYLKEASEKSNLPIVTEVLSEEHVEKMKDYVDAFQIGSRNMYNYALLKKVGKTMKPIILKRGFSATLREWEMAAKYIEAEGNENIIFCERGIRTFETELRNTLDLAGAYLLKEKTGYPVIVDPSHGTGKRELIFPMVKAALALGLDAVMIEVHPNPDEAMSDAAQTIDYKTYEKIAKYVGEFNENRI</sequence>
<evidence type="ECO:0000259" key="2">
    <source>
        <dbReference type="Pfam" id="PF00793"/>
    </source>
</evidence>
<evidence type="ECO:0000313" key="4">
    <source>
        <dbReference type="Proteomes" id="UP000187166"/>
    </source>
</evidence>
<evidence type="ECO:0000313" key="3">
    <source>
        <dbReference type="EMBL" id="OLR64078.1"/>
    </source>
</evidence>
<evidence type="ECO:0000256" key="1">
    <source>
        <dbReference type="ARBA" id="ARBA00022679"/>
    </source>
</evidence>
<dbReference type="NCBIfam" id="TIGR01361">
    <property type="entry name" value="DAHP_synth_Bsub"/>
    <property type="match status" value="1"/>
</dbReference>
<comment type="caution">
    <text evidence="3">The sequence shown here is derived from an EMBL/GenBank/DDBJ whole genome shotgun (WGS) entry which is preliminary data.</text>
</comment>
<dbReference type="GO" id="GO:0016832">
    <property type="term" value="F:aldehyde-lyase activity"/>
    <property type="evidence" value="ECO:0007669"/>
    <property type="project" value="InterPro"/>
</dbReference>
<name>A0A1U7LXK4_9FIRM</name>
<protein>
    <submittedName>
        <fullName evidence="3">3-deoxy-7-phosphoheptulonate synthase</fullName>
    </submittedName>
</protein>
<dbReference type="PANTHER" id="PTHR43018">
    <property type="entry name" value="PHOSPHO-2-DEHYDRO-3-DEOXYHEPTONATE ALDOLASE"/>
    <property type="match status" value="1"/>
</dbReference>
<dbReference type="EMBL" id="MJIH01000001">
    <property type="protein sequence ID" value="OLR64078.1"/>
    <property type="molecule type" value="Genomic_DNA"/>
</dbReference>
<proteinExistence type="predicted"/>
<dbReference type="Proteomes" id="UP000187166">
    <property type="component" value="Unassembled WGS sequence"/>
</dbReference>
<dbReference type="InterPro" id="IPR006268">
    <property type="entry name" value="DAHP_syn_2"/>
</dbReference>
<dbReference type="SUPFAM" id="SSF51569">
    <property type="entry name" value="Aldolase"/>
    <property type="match status" value="1"/>
</dbReference>
<keyword evidence="4" id="KW-1185">Reference proteome</keyword>
<dbReference type="InterPro" id="IPR013785">
    <property type="entry name" value="Aldolase_TIM"/>
</dbReference>
<dbReference type="AlphaFoldDB" id="A0A1U7LXK4"/>
<dbReference type="PANTHER" id="PTHR43018:SF1">
    <property type="entry name" value="PROTEIN AROA(G)"/>
    <property type="match status" value="1"/>
</dbReference>